<feature type="compositionally biased region" description="Basic residues" evidence="2">
    <location>
        <begin position="30"/>
        <end position="47"/>
    </location>
</feature>
<gene>
    <name evidence="3" type="ORF">IMCC3088_147</name>
</gene>
<evidence type="ECO:0000313" key="4">
    <source>
        <dbReference type="Proteomes" id="UP000005615"/>
    </source>
</evidence>
<comment type="caution">
    <text evidence="3">The sequence shown here is derived from an EMBL/GenBank/DDBJ whole genome shotgun (WGS) entry which is preliminary data.</text>
</comment>
<reference evidence="3 4" key="1">
    <citation type="journal article" date="2011" name="J. Bacteriol.">
        <title>Genome sequence of strain IMCC3088, a proteorhodopsin-containing marine bacterium belonging to the OM60/NOR5 clade.</title>
        <authorList>
            <person name="Jang Y."/>
            <person name="Oh H.M."/>
            <person name="Kang I."/>
            <person name="Lee K."/>
            <person name="Yang S.J."/>
            <person name="Cho J.C."/>
        </authorList>
    </citation>
    <scope>NUCLEOTIDE SEQUENCE [LARGE SCALE GENOMIC DNA]</scope>
    <source>
        <strain evidence="3 4">IMCC3088</strain>
    </source>
</reference>
<name>F3L5I4_9GAMM</name>
<protein>
    <submittedName>
        <fullName evidence="3">Uncharacterized protein</fullName>
    </submittedName>
</protein>
<dbReference type="Proteomes" id="UP000005615">
    <property type="component" value="Unassembled WGS sequence"/>
</dbReference>
<proteinExistence type="predicted"/>
<keyword evidence="4" id="KW-1185">Reference proteome</keyword>
<evidence type="ECO:0000256" key="1">
    <source>
        <dbReference type="SAM" id="Coils"/>
    </source>
</evidence>
<feature type="compositionally biased region" description="Basic and acidic residues" evidence="2">
    <location>
        <begin position="88"/>
        <end position="97"/>
    </location>
</feature>
<sequence length="202" mass="21717">MADDIKTEVSAVEAPVETAAAAIEAEAKPKRARRTTAAKKAPVKKVAAKATTRKSATDKAEATKTTATKTRRTAAKAKPAAAKTRAKAKPETAKESAFELPRKAVLAGLGVYGKAFDEVQTRLKSLNEELEAQRGKASELYKELVARGEKVETEAKEKLADIDTSKFAIAKLADREAIEARIEKAKGRFERLRKAAGLNKVA</sequence>
<keyword evidence="1" id="KW-0175">Coiled coil</keyword>
<dbReference type="RefSeq" id="WP_009577114.1">
    <property type="nucleotide sequence ID" value="NZ_AEIG01000113.1"/>
</dbReference>
<organism evidence="3 4">
    <name type="scientific">Aequoribacter fuscus</name>
    <dbReference type="NCBI Taxonomy" id="2518989"/>
    <lineage>
        <taxon>Bacteria</taxon>
        <taxon>Pseudomonadati</taxon>
        <taxon>Pseudomonadota</taxon>
        <taxon>Gammaproteobacteria</taxon>
        <taxon>Cellvibrionales</taxon>
        <taxon>Halieaceae</taxon>
        <taxon>Aequoribacter</taxon>
    </lineage>
</organism>
<dbReference type="EMBL" id="AEIG01000113">
    <property type="protein sequence ID" value="EGG28406.1"/>
    <property type="molecule type" value="Genomic_DNA"/>
</dbReference>
<dbReference type="STRING" id="2518989.IMCC3088_147"/>
<evidence type="ECO:0000256" key="2">
    <source>
        <dbReference type="SAM" id="MobiDB-lite"/>
    </source>
</evidence>
<accession>F3L5I4</accession>
<feature type="region of interest" description="Disordered" evidence="2">
    <location>
        <begin position="25"/>
        <end position="97"/>
    </location>
</feature>
<dbReference type="AlphaFoldDB" id="F3L5I4"/>
<dbReference type="OrthoDB" id="5737394at2"/>
<evidence type="ECO:0000313" key="3">
    <source>
        <dbReference type="EMBL" id="EGG28406.1"/>
    </source>
</evidence>
<feature type="coiled-coil region" evidence="1">
    <location>
        <begin position="116"/>
        <end position="147"/>
    </location>
</feature>